<feature type="signal peptide" evidence="9">
    <location>
        <begin position="1"/>
        <end position="26"/>
    </location>
</feature>
<dbReference type="PRINTS" id="PR00724">
    <property type="entry name" value="CRBOXYPTASEC"/>
</dbReference>
<dbReference type="PANTHER" id="PTHR11802:SF83">
    <property type="entry name" value="CARBOXYPEPTIDASE"/>
    <property type="match status" value="1"/>
</dbReference>
<evidence type="ECO:0000256" key="1">
    <source>
        <dbReference type="ARBA" id="ARBA00004613"/>
    </source>
</evidence>
<dbReference type="Gene3D" id="3.40.50.1820">
    <property type="entry name" value="alpha/beta hydrolase"/>
    <property type="match status" value="1"/>
</dbReference>
<gene>
    <name evidence="10" type="ORF">EJB05_07731</name>
</gene>
<proteinExistence type="inferred from homology"/>
<dbReference type="Gene3D" id="3.40.50.11320">
    <property type="match status" value="1"/>
</dbReference>
<dbReference type="InterPro" id="IPR018202">
    <property type="entry name" value="Ser_caboxypep_ser_AS"/>
</dbReference>
<keyword evidence="8" id="KW-0325">Glycoprotein</keyword>
<dbReference type="GO" id="GO:0005576">
    <property type="term" value="C:extracellular region"/>
    <property type="evidence" value="ECO:0007669"/>
    <property type="project" value="UniProtKB-SubCell"/>
</dbReference>
<dbReference type="OrthoDB" id="443318at2759"/>
<sequence>METANVRALCFSIAIVFAVLPWQSLAAGEGSEEADKIPALPGQPKDAAVQQYSGYINVDEKGGRNLFYYFVEATADPAKSPLILWLNGGPGCSSFGIGAFQEVGPFRVDTDGKTLCKNKYAWNTVGNVLFVESPVGTGFSYSVNTEVYKTIGDNMTTGDTYTFLLKWMERFPEYKGRDFFIVGESYAGHYVPEITTTILAAKNPEFNLKGIIIGNGILELKEEQRTMYDYMWQRAFISDSAHTLIAQSCKDADDASPLCNAAETAAEKQLGNIDWLNIYAPTCHDRKVMPTGSNCVDVAHPCAEFFVKAYMNSPQVKAAIHAFPGLKEPWQRCARGRYDLFHFGDSPKSMLPHLKTIIGSGIRVWIFSGDMDSVVPVTATRHSVEKLGLPVAADWRPWTADASGQVAGYVVEYKGLMFATVRGSGHMVPIDQPERGLVLFSSFIKGQPLPKAPPMPSQ</sequence>
<keyword evidence="11" id="KW-1185">Reference proteome</keyword>
<dbReference type="InterPro" id="IPR029058">
    <property type="entry name" value="AB_hydrolase_fold"/>
</dbReference>
<evidence type="ECO:0000256" key="2">
    <source>
        <dbReference type="ARBA" id="ARBA00009431"/>
    </source>
</evidence>
<reference evidence="10 11" key="1">
    <citation type="journal article" date="2019" name="Sci. Rep.">
        <title>A high-quality genome of Eragrostis curvula grass provides insights into Poaceae evolution and supports new strategies to enhance forage quality.</title>
        <authorList>
            <person name="Carballo J."/>
            <person name="Santos B.A.C.M."/>
            <person name="Zappacosta D."/>
            <person name="Garbus I."/>
            <person name="Selva J.P."/>
            <person name="Gallo C.A."/>
            <person name="Diaz A."/>
            <person name="Albertini E."/>
            <person name="Caccamo M."/>
            <person name="Echenique V."/>
        </authorList>
    </citation>
    <scope>NUCLEOTIDE SEQUENCE [LARGE SCALE GENOMIC DNA]</scope>
    <source>
        <strain evidence="11">cv. Victoria</strain>
        <tissue evidence="10">Leaf</tissue>
    </source>
</reference>
<evidence type="ECO:0000313" key="11">
    <source>
        <dbReference type="Proteomes" id="UP000324897"/>
    </source>
</evidence>
<dbReference type="PROSITE" id="PS00131">
    <property type="entry name" value="CARBOXYPEPT_SER_SER"/>
    <property type="match status" value="1"/>
</dbReference>
<dbReference type="Gene3D" id="6.10.250.940">
    <property type="match status" value="1"/>
</dbReference>
<keyword evidence="5 9" id="KW-0732">Signal</keyword>
<dbReference type="GO" id="GO:0005773">
    <property type="term" value="C:vacuole"/>
    <property type="evidence" value="ECO:0007669"/>
    <property type="project" value="TreeGrafter"/>
</dbReference>
<name>A0A5J9WIR1_9POAL</name>
<dbReference type="PANTHER" id="PTHR11802">
    <property type="entry name" value="SERINE PROTEASE FAMILY S10 SERINE CARBOXYPEPTIDASE"/>
    <property type="match status" value="1"/>
</dbReference>
<keyword evidence="7" id="KW-1015">Disulfide bond</keyword>
<evidence type="ECO:0000313" key="10">
    <source>
        <dbReference type="EMBL" id="TVU48108.1"/>
    </source>
</evidence>
<organism evidence="10 11">
    <name type="scientific">Eragrostis curvula</name>
    <name type="common">weeping love grass</name>
    <dbReference type="NCBI Taxonomy" id="38414"/>
    <lineage>
        <taxon>Eukaryota</taxon>
        <taxon>Viridiplantae</taxon>
        <taxon>Streptophyta</taxon>
        <taxon>Embryophyta</taxon>
        <taxon>Tracheophyta</taxon>
        <taxon>Spermatophyta</taxon>
        <taxon>Magnoliopsida</taxon>
        <taxon>Liliopsida</taxon>
        <taxon>Poales</taxon>
        <taxon>Poaceae</taxon>
        <taxon>PACMAD clade</taxon>
        <taxon>Chloridoideae</taxon>
        <taxon>Eragrostideae</taxon>
        <taxon>Eragrostidinae</taxon>
        <taxon>Eragrostis</taxon>
    </lineage>
</organism>
<dbReference type="PROSITE" id="PS00560">
    <property type="entry name" value="CARBOXYPEPT_SER_HIS"/>
    <property type="match status" value="1"/>
</dbReference>
<comment type="subcellular location">
    <subcellularLocation>
        <location evidence="1">Secreted</location>
    </subcellularLocation>
</comment>
<evidence type="ECO:0000256" key="5">
    <source>
        <dbReference type="ARBA" id="ARBA00022729"/>
    </source>
</evidence>
<dbReference type="AlphaFoldDB" id="A0A5J9WIR1"/>
<evidence type="ECO:0000256" key="8">
    <source>
        <dbReference type="ARBA" id="ARBA00023180"/>
    </source>
</evidence>
<evidence type="ECO:0000256" key="3">
    <source>
        <dbReference type="ARBA" id="ARBA00022525"/>
    </source>
</evidence>
<dbReference type="EC" id="3.4.16.-" evidence="9"/>
<dbReference type="InterPro" id="IPR033124">
    <property type="entry name" value="Ser_caboxypep_his_AS"/>
</dbReference>
<keyword evidence="3" id="KW-0964">Secreted</keyword>
<evidence type="ECO:0000256" key="7">
    <source>
        <dbReference type="ARBA" id="ARBA00023157"/>
    </source>
</evidence>
<dbReference type="GO" id="GO:0004185">
    <property type="term" value="F:serine-type carboxypeptidase activity"/>
    <property type="evidence" value="ECO:0007669"/>
    <property type="project" value="UniProtKB-UniRule"/>
</dbReference>
<comment type="caution">
    <text evidence="10">The sequence shown here is derived from an EMBL/GenBank/DDBJ whole genome shotgun (WGS) entry which is preliminary data.</text>
</comment>
<feature type="chain" id="PRO_5023974782" description="Carboxypeptidase" evidence="9">
    <location>
        <begin position="27"/>
        <end position="458"/>
    </location>
</feature>
<evidence type="ECO:0000256" key="4">
    <source>
        <dbReference type="ARBA" id="ARBA00022645"/>
    </source>
</evidence>
<dbReference type="FunFam" id="3.40.50.1820:FF:000030">
    <property type="entry name" value="Carboxypeptidase"/>
    <property type="match status" value="1"/>
</dbReference>
<evidence type="ECO:0000256" key="9">
    <source>
        <dbReference type="RuleBase" id="RU361156"/>
    </source>
</evidence>
<accession>A0A5J9WIR1</accession>
<dbReference type="GO" id="GO:0006508">
    <property type="term" value="P:proteolysis"/>
    <property type="evidence" value="ECO:0007669"/>
    <property type="project" value="UniProtKB-KW"/>
</dbReference>
<dbReference type="SUPFAM" id="SSF53474">
    <property type="entry name" value="alpha/beta-Hydrolases"/>
    <property type="match status" value="1"/>
</dbReference>
<keyword evidence="9" id="KW-0645">Protease</keyword>
<keyword evidence="6 9" id="KW-0378">Hydrolase</keyword>
<dbReference type="EMBL" id="RWGY01000004">
    <property type="protein sequence ID" value="TVU48108.1"/>
    <property type="molecule type" value="Genomic_DNA"/>
</dbReference>
<dbReference type="Proteomes" id="UP000324897">
    <property type="component" value="Chromosome 5"/>
</dbReference>
<dbReference type="InterPro" id="IPR001563">
    <property type="entry name" value="Peptidase_S10"/>
</dbReference>
<dbReference type="Gramene" id="TVU48108">
    <property type="protein sequence ID" value="TVU48108"/>
    <property type="gene ID" value="EJB05_07731"/>
</dbReference>
<evidence type="ECO:0000256" key="6">
    <source>
        <dbReference type="ARBA" id="ARBA00022801"/>
    </source>
</evidence>
<dbReference type="FunFam" id="3.40.50.11320:FF:000002">
    <property type="entry name" value="Carboxypeptidase"/>
    <property type="match status" value="1"/>
</dbReference>
<protein>
    <recommendedName>
        <fullName evidence="9">Carboxypeptidase</fullName>
        <ecNumber evidence="9">3.4.16.-</ecNumber>
    </recommendedName>
</protein>
<comment type="similarity">
    <text evidence="2 9">Belongs to the peptidase S10 family.</text>
</comment>
<keyword evidence="4 9" id="KW-0121">Carboxypeptidase</keyword>
<dbReference type="Pfam" id="PF00450">
    <property type="entry name" value="Peptidase_S10"/>
    <property type="match status" value="1"/>
</dbReference>